<accession>A0AA35QSB4</accession>
<organism evidence="1 2">
    <name type="scientific">Geodia barretti</name>
    <name type="common">Barrett's horny sponge</name>
    <dbReference type="NCBI Taxonomy" id="519541"/>
    <lineage>
        <taxon>Eukaryota</taxon>
        <taxon>Metazoa</taxon>
        <taxon>Porifera</taxon>
        <taxon>Demospongiae</taxon>
        <taxon>Heteroscleromorpha</taxon>
        <taxon>Tetractinellida</taxon>
        <taxon>Astrophorina</taxon>
        <taxon>Geodiidae</taxon>
        <taxon>Geodia</taxon>
    </lineage>
</organism>
<keyword evidence="2" id="KW-1185">Reference proteome</keyword>
<dbReference type="Proteomes" id="UP001174909">
    <property type="component" value="Unassembled WGS sequence"/>
</dbReference>
<evidence type="ECO:0000313" key="1">
    <source>
        <dbReference type="EMBL" id="CAI7990107.1"/>
    </source>
</evidence>
<sequence>MTQSTTAKRGRVSDKLREIGSCLELVPMDPHFSSVSVGLYYRDGICTVWSFSQVEGIEGRLRDIRDQMVRLGGVQPVEGSDNQFIFPCGVIHMRPVKFLLTQAVTKPPDFALPQGSMTIKDSKSALMLSVAGGRTDDGFAYQVSGEGEVRNPALRLRMVVAGFVRYGEMEKVGDTEVAFSCCWQHDELVRLLLPYSRNISAVESMLEAEATRGQMTTSTLGFTPL</sequence>
<reference evidence="1" key="1">
    <citation type="submission" date="2023-03" db="EMBL/GenBank/DDBJ databases">
        <authorList>
            <person name="Steffen K."/>
            <person name="Cardenas P."/>
        </authorList>
    </citation>
    <scope>NUCLEOTIDE SEQUENCE</scope>
</reference>
<name>A0AA35QSB4_GEOBA</name>
<dbReference type="EMBL" id="CASHTH010000055">
    <property type="protein sequence ID" value="CAI7990107.1"/>
    <property type="molecule type" value="Genomic_DNA"/>
</dbReference>
<proteinExistence type="predicted"/>
<evidence type="ECO:0000313" key="2">
    <source>
        <dbReference type="Proteomes" id="UP001174909"/>
    </source>
</evidence>
<dbReference type="AlphaFoldDB" id="A0AA35QSB4"/>
<gene>
    <name evidence="1" type="ORF">GBAR_LOCUS420</name>
</gene>
<protein>
    <submittedName>
        <fullName evidence="1">Uncharacterized protein</fullName>
    </submittedName>
</protein>
<comment type="caution">
    <text evidence="1">The sequence shown here is derived from an EMBL/GenBank/DDBJ whole genome shotgun (WGS) entry which is preliminary data.</text>
</comment>